<evidence type="ECO:0000256" key="1">
    <source>
        <dbReference type="SAM" id="MobiDB-lite"/>
    </source>
</evidence>
<feature type="region of interest" description="Disordered" evidence="1">
    <location>
        <begin position="499"/>
        <end position="557"/>
    </location>
</feature>
<evidence type="ECO:0000313" key="3">
    <source>
        <dbReference type="Proteomes" id="UP000019763"/>
    </source>
</evidence>
<organism evidence="2 3">
    <name type="scientific">Gregarina niphandrodes</name>
    <name type="common">Septate eugregarine</name>
    <dbReference type="NCBI Taxonomy" id="110365"/>
    <lineage>
        <taxon>Eukaryota</taxon>
        <taxon>Sar</taxon>
        <taxon>Alveolata</taxon>
        <taxon>Apicomplexa</taxon>
        <taxon>Conoidasida</taxon>
        <taxon>Gregarinasina</taxon>
        <taxon>Eugregarinorida</taxon>
        <taxon>Gregarinidae</taxon>
        <taxon>Gregarina</taxon>
    </lineage>
</organism>
<dbReference type="GeneID" id="22912112"/>
<feature type="compositionally biased region" description="Polar residues" evidence="1">
    <location>
        <begin position="181"/>
        <end position="192"/>
    </location>
</feature>
<feature type="region of interest" description="Disordered" evidence="1">
    <location>
        <begin position="572"/>
        <end position="600"/>
    </location>
</feature>
<dbReference type="AlphaFoldDB" id="A0A023B8N7"/>
<gene>
    <name evidence="2" type="ORF">GNI_057310</name>
</gene>
<accession>A0A023B8N7</accession>
<feature type="compositionally biased region" description="Low complexity" evidence="1">
    <location>
        <begin position="249"/>
        <end position="269"/>
    </location>
</feature>
<feature type="region of interest" description="Disordered" evidence="1">
    <location>
        <begin position="1"/>
        <end position="28"/>
    </location>
</feature>
<feature type="region of interest" description="Disordered" evidence="1">
    <location>
        <begin position="403"/>
        <end position="437"/>
    </location>
</feature>
<comment type="caution">
    <text evidence="2">The sequence shown here is derived from an EMBL/GenBank/DDBJ whole genome shotgun (WGS) entry which is preliminary data.</text>
</comment>
<feature type="compositionally biased region" description="Basic residues" evidence="1">
    <location>
        <begin position="403"/>
        <end position="416"/>
    </location>
</feature>
<dbReference type="Proteomes" id="UP000019763">
    <property type="component" value="Unassembled WGS sequence"/>
</dbReference>
<keyword evidence="3" id="KW-1185">Reference proteome</keyword>
<dbReference type="EMBL" id="AFNH02000435">
    <property type="protein sequence ID" value="EZG69649.1"/>
    <property type="molecule type" value="Genomic_DNA"/>
</dbReference>
<evidence type="ECO:0000313" key="2">
    <source>
        <dbReference type="EMBL" id="EZG69649.1"/>
    </source>
</evidence>
<name>A0A023B8N7_GRENI</name>
<reference evidence="2" key="1">
    <citation type="submission" date="2013-12" db="EMBL/GenBank/DDBJ databases">
        <authorList>
            <person name="Omoto C.K."/>
            <person name="Sibley D."/>
            <person name="Venepally P."/>
            <person name="Hadjithomas M."/>
            <person name="Karamycheva S."/>
            <person name="Brunk B."/>
            <person name="Roos D."/>
            <person name="Caler E."/>
            <person name="Lorenzi H."/>
        </authorList>
    </citation>
    <scope>NUCLEOTIDE SEQUENCE</scope>
</reference>
<feature type="region of interest" description="Disordered" evidence="1">
    <location>
        <begin position="181"/>
        <end position="276"/>
    </location>
</feature>
<sequence length="838" mass="92065">MDPNTQRLAPPVVHPTTGVTSDDDSDVFVTPPEFSDLVVSGMLKPSSDMHTPASIPSLLEEEAFLRDLEETQKINRRILARETDPDYESDGEGAAKDLAALADRHPVNLPFSPLPSSERTFFETAPVDTGPVETGPVETAPIETVTGEREPSPRPAGGATMEDLISSSCNHKFVHKPLDTVVSNTGRETSSELGAETTAARTLMRTRTDRLRKARELAERNASRRTLSGRTPSGRTPSGRNESERRTPPGRSAPPGRRALPGRSAPPGRSFVDTSVVERTRLAGNNLEKWLALERGGAGRDAGGGHVVERERRTPVEMFVSFMDPITGQLDLDRYCEYLEKSARMQKHLDNVTGEAARREQERLLQQVRFTRSPSGGVRRLAISLKAWKHRRRANFQKHPRIKARMQAKRRPRRKQVTFDVSPHPHYAGSGPGEQPMADRHVRTMFRYLESRLDDSGIRYRRQARVPPFQSFGSIVTPMPPAPLQAPTIDFYARAKRGRATVKSTGSQRKDTDGGSSLAGGMDTLAPERESKVATSEEYYGTVRPGSGSLPDVSSTDPLRCSLPSSFSIDSSLEDDPASLDGPSTAHPATDHSNFLPSPVTDRPAAPQIEKHFRRKNLGRKHNWSAPVRGCSTGCAIRELEREDACAIIKTFPSLLDLFAELEIGSLGGFDEGANIRWAKQLVLEATTALDDSALKEDPVTKSHMLDGSPSSLGTNRIGALKQALVAGSLLAHRRPLHEMSLCEALHSAPFGSAALLAALHRTFSHIADVRLTITDLHHLTQFLNNTQRHRRVASQAAQVGAYLQHRRNEPDKYHHLREIAEETKGKNGSCSPDLGAN</sequence>
<feature type="compositionally biased region" description="Polar residues" evidence="1">
    <location>
        <begin position="224"/>
        <end position="240"/>
    </location>
</feature>
<feature type="compositionally biased region" description="Basic and acidic residues" evidence="1">
    <location>
        <begin position="206"/>
        <end position="222"/>
    </location>
</feature>
<dbReference type="VEuPathDB" id="CryptoDB:GNI_057310"/>
<proteinExistence type="predicted"/>
<protein>
    <submittedName>
        <fullName evidence="2">Uncharacterized protein</fullName>
    </submittedName>
</protein>
<dbReference type="RefSeq" id="XP_011129989.1">
    <property type="nucleotide sequence ID" value="XM_011131687.1"/>
</dbReference>